<feature type="binding site" evidence="8">
    <location>
        <position position="45"/>
    </location>
    <ligand>
        <name>L-glutamine</name>
        <dbReference type="ChEBI" id="CHEBI:58359"/>
    </ligand>
</feature>
<comment type="similarity">
    <text evidence="2 8">Belongs to the CarA family.</text>
</comment>
<keyword evidence="4 8" id="KW-0547">Nucleotide-binding</keyword>
<evidence type="ECO:0000259" key="9">
    <source>
        <dbReference type="SMART" id="SM01097"/>
    </source>
</evidence>
<feature type="active site" evidence="8">
    <location>
        <position position="333"/>
    </location>
</feature>
<organism evidence="10 11">
    <name type="scientific">Pseudalkalibacillus berkeleyi</name>
    <dbReference type="NCBI Taxonomy" id="1069813"/>
    <lineage>
        <taxon>Bacteria</taxon>
        <taxon>Bacillati</taxon>
        <taxon>Bacillota</taxon>
        <taxon>Bacilli</taxon>
        <taxon>Bacillales</taxon>
        <taxon>Fictibacillaceae</taxon>
        <taxon>Pseudalkalibacillus</taxon>
    </lineage>
</organism>
<reference evidence="10 11" key="1">
    <citation type="submission" date="2022-01" db="EMBL/GenBank/DDBJ databases">
        <title>Alkalihalobacillus sp. EGI L200015, a novel bacterium isolated from a salt lake sediment.</title>
        <authorList>
            <person name="Gao L."/>
            <person name="Fang B.-Z."/>
            <person name="Li W.-J."/>
        </authorList>
    </citation>
    <scope>NUCLEOTIDE SEQUENCE [LARGE SCALE GENOMIC DNA]</scope>
    <source>
        <strain evidence="10 11">KCTC 12718</strain>
    </source>
</reference>
<dbReference type="Pfam" id="PF00117">
    <property type="entry name" value="GATase"/>
    <property type="match status" value="1"/>
</dbReference>
<dbReference type="SMART" id="SM01097">
    <property type="entry name" value="CPSase_sm_chain"/>
    <property type="match status" value="1"/>
</dbReference>
<feature type="binding site" evidence="8">
    <location>
        <position position="291"/>
    </location>
    <ligand>
        <name>L-glutamine</name>
        <dbReference type="ChEBI" id="CHEBI:58359"/>
    </ligand>
</feature>
<comment type="catalytic activity">
    <reaction evidence="7 8">
        <text>hydrogencarbonate + L-glutamine + 2 ATP + H2O = carbamoyl phosphate + L-glutamate + 2 ADP + phosphate + 2 H(+)</text>
        <dbReference type="Rhea" id="RHEA:18633"/>
        <dbReference type="ChEBI" id="CHEBI:15377"/>
        <dbReference type="ChEBI" id="CHEBI:15378"/>
        <dbReference type="ChEBI" id="CHEBI:17544"/>
        <dbReference type="ChEBI" id="CHEBI:29985"/>
        <dbReference type="ChEBI" id="CHEBI:30616"/>
        <dbReference type="ChEBI" id="CHEBI:43474"/>
        <dbReference type="ChEBI" id="CHEBI:58228"/>
        <dbReference type="ChEBI" id="CHEBI:58359"/>
        <dbReference type="ChEBI" id="CHEBI:456216"/>
        <dbReference type="EC" id="6.3.5.5"/>
    </reaction>
</comment>
<keyword evidence="11" id="KW-1185">Reference proteome</keyword>
<dbReference type="EMBL" id="JAKIJS010000001">
    <property type="protein sequence ID" value="MCF6137039.1"/>
    <property type="molecule type" value="Genomic_DNA"/>
</dbReference>
<keyword evidence="8" id="KW-0055">Arginine biosynthesis</keyword>
<comment type="subunit">
    <text evidence="8">Composed of two chains; the small (or glutamine) chain promotes the hydrolysis of glutamine to ammonia, which is used by the large (or ammonia) chain to synthesize carbamoyl phosphate. Tetramer of heterodimers (alpha,beta)4.</text>
</comment>
<evidence type="ECO:0000256" key="6">
    <source>
        <dbReference type="ARBA" id="ARBA00022962"/>
    </source>
</evidence>
<evidence type="ECO:0000256" key="2">
    <source>
        <dbReference type="ARBA" id="ARBA00007800"/>
    </source>
</evidence>
<keyword evidence="8" id="KW-0665">Pyrimidine biosynthesis</keyword>
<proteinExistence type="inferred from homology"/>
<dbReference type="Proteomes" id="UP001649381">
    <property type="component" value="Unassembled WGS sequence"/>
</dbReference>
<evidence type="ECO:0000256" key="4">
    <source>
        <dbReference type="ARBA" id="ARBA00022741"/>
    </source>
</evidence>
<comment type="pathway">
    <text evidence="8">Pyrimidine metabolism; UMP biosynthesis via de novo pathway; (S)-dihydroorotate from bicarbonate: step 1/3.</text>
</comment>
<feature type="domain" description="Carbamoyl-phosphate synthase small subunit N-terminal" evidence="9">
    <location>
        <begin position="1"/>
        <end position="131"/>
    </location>
</feature>
<feature type="binding site" evidence="8">
    <location>
        <position position="288"/>
    </location>
    <ligand>
        <name>L-glutamine</name>
        <dbReference type="ChEBI" id="CHEBI:58359"/>
    </ligand>
</feature>
<dbReference type="SUPFAM" id="SSF52317">
    <property type="entry name" value="Class I glutamine amidotransferase-like"/>
    <property type="match status" value="1"/>
</dbReference>
<dbReference type="PROSITE" id="PS51273">
    <property type="entry name" value="GATASE_TYPE_1"/>
    <property type="match status" value="1"/>
</dbReference>
<keyword evidence="6 8" id="KW-0315">Glutamine amidotransferase</keyword>
<dbReference type="InterPro" id="IPR017926">
    <property type="entry name" value="GATASE"/>
</dbReference>
<dbReference type="PRINTS" id="PR00097">
    <property type="entry name" value="ANTSNTHASEII"/>
</dbReference>
<dbReference type="SUPFAM" id="SSF52021">
    <property type="entry name" value="Carbamoyl phosphate synthetase, small subunit N-terminal domain"/>
    <property type="match status" value="1"/>
</dbReference>
<dbReference type="Pfam" id="PF00988">
    <property type="entry name" value="CPSase_sm_chain"/>
    <property type="match status" value="1"/>
</dbReference>
<keyword evidence="8" id="KW-0028">Amino-acid biosynthesis</keyword>
<comment type="catalytic activity">
    <reaction evidence="8">
        <text>L-glutamine + H2O = L-glutamate + NH4(+)</text>
        <dbReference type="Rhea" id="RHEA:15889"/>
        <dbReference type="ChEBI" id="CHEBI:15377"/>
        <dbReference type="ChEBI" id="CHEBI:28938"/>
        <dbReference type="ChEBI" id="CHEBI:29985"/>
        <dbReference type="ChEBI" id="CHEBI:58359"/>
    </reaction>
</comment>
<feature type="binding site" evidence="8">
    <location>
        <position position="250"/>
    </location>
    <ligand>
        <name>L-glutamine</name>
        <dbReference type="ChEBI" id="CHEBI:58359"/>
    </ligand>
</feature>
<name>A0ABS9GZG3_9BACL</name>
<evidence type="ECO:0000256" key="8">
    <source>
        <dbReference type="HAMAP-Rule" id="MF_01209"/>
    </source>
</evidence>
<dbReference type="PANTHER" id="PTHR43418">
    <property type="entry name" value="MULTIFUNCTIONAL TRYPTOPHAN BIOSYNTHESIS PROTEIN-RELATED"/>
    <property type="match status" value="1"/>
</dbReference>
<comment type="caution">
    <text evidence="10">The sequence shown here is derived from an EMBL/GenBank/DDBJ whole genome shotgun (WGS) entry which is preliminary data.</text>
</comment>
<dbReference type="NCBIfam" id="NF009475">
    <property type="entry name" value="PRK12838.1"/>
    <property type="match status" value="1"/>
</dbReference>
<evidence type="ECO:0000256" key="1">
    <source>
        <dbReference type="ARBA" id="ARBA00005077"/>
    </source>
</evidence>
<dbReference type="PRINTS" id="PR00096">
    <property type="entry name" value="GATASE"/>
</dbReference>
<evidence type="ECO:0000256" key="5">
    <source>
        <dbReference type="ARBA" id="ARBA00022840"/>
    </source>
</evidence>
<feature type="binding site" evidence="8">
    <location>
        <position position="247"/>
    </location>
    <ligand>
        <name>L-glutamine</name>
        <dbReference type="ChEBI" id="CHEBI:58359"/>
    </ligand>
</feature>
<dbReference type="InterPro" id="IPR029062">
    <property type="entry name" value="Class_I_gatase-like"/>
</dbReference>
<dbReference type="PANTHER" id="PTHR43418:SF7">
    <property type="entry name" value="CARBAMOYL-PHOSPHATE SYNTHASE SMALL CHAIN"/>
    <property type="match status" value="1"/>
</dbReference>
<dbReference type="InterPro" id="IPR002474">
    <property type="entry name" value="CarbamoylP_synth_ssu_N"/>
</dbReference>
<dbReference type="Gene3D" id="3.40.50.880">
    <property type="match status" value="1"/>
</dbReference>
<dbReference type="EC" id="6.3.5.5" evidence="8"/>
<feature type="active site" evidence="8">
    <location>
        <position position="331"/>
    </location>
</feature>
<feature type="active site" description="Nucleophile" evidence="8">
    <location>
        <position position="246"/>
    </location>
</feature>
<dbReference type="InterPro" id="IPR050472">
    <property type="entry name" value="Anth_synth/Amidotransfase"/>
</dbReference>
<keyword evidence="5 8" id="KW-0067">ATP-binding</keyword>
<dbReference type="CDD" id="cd01744">
    <property type="entry name" value="GATase1_CPSase"/>
    <property type="match status" value="1"/>
</dbReference>
<evidence type="ECO:0000313" key="11">
    <source>
        <dbReference type="Proteomes" id="UP001649381"/>
    </source>
</evidence>
<gene>
    <name evidence="8" type="primary">carA</name>
    <name evidence="10" type="ORF">L2716_04795</name>
</gene>
<dbReference type="InterPro" id="IPR036480">
    <property type="entry name" value="CarbP_synth_ssu_N_sf"/>
</dbReference>
<dbReference type="InterPro" id="IPR006274">
    <property type="entry name" value="CarbamoylP_synth_ssu"/>
</dbReference>
<protein>
    <recommendedName>
        <fullName evidence="8">Carbamoyl phosphate synthase small chain</fullName>
        <ecNumber evidence="8">6.3.5.5</ecNumber>
    </recommendedName>
    <alternativeName>
        <fullName evidence="8">Carbamoyl phosphate synthetase glutamine chain</fullName>
    </alternativeName>
</protein>
<dbReference type="HAMAP" id="MF_01209">
    <property type="entry name" value="CPSase_S_chain"/>
    <property type="match status" value="1"/>
</dbReference>
<comment type="function">
    <text evidence="8">Small subunit of the glutamine-dependent carbamoyl phosphate synthetase (CPSase). CPSase catalyzes the formation of carbamoyl phosphate from the ammonia moiety of glutamine, carbonate, and phosphate donated by ATP, constituting the first step of 2 biosynthetic pathways, one leading to arginine and/or urea and the other to pyrimidine nucleotides. The small subunit (glutamine amidotransferase) binds and cleaves glutamine to supply the large subunit with the substrate ammonia.</text>
</comment>
<evidence type="ECO:0000256" key="3">
    <source>
        <dbReference type="ARBA" id="ARBA00022598"/>
    </source>
</evidence>
<dbReference type="NCBIfam" id="TIGR01368">
    <property type="entry name" value="CPSaseIIsmall"/>
    <property type="match status" value="1"/>
</dbReference>
<feature type="binding site" evidence="8">
    <location>
        <position position="290"/>
    </location>
    <ligand>
        <name>L-glutamine</name>
        <dbReference type="ChEBI" id="CHEBI:58359"/>
    </ligand>
</feature>
<evidence type="ECO:0000313" key="10">
    <source>
        <dbReference type="EMBL" id="MCF6137039.1"/>
    </source>
</evidence>
<evidence type="ECO:0000256" key="7">
    <source>
        <dbReference type="ARBA" id="ARBA00048816"/>
    </source>
</evidence>
<feature type="region of interest" description="CPSase" evidence="8">
    <location>
        <begin position="1"/>
        <end position="170"/>
    </location>
</feature>
<dbReference type="PRINTS" id="PR00099">
    <property type="entry name" value="CPSGATASE"/>
</dbReference>
<keyword evidence="3 8" id="KW-0436">Ligase</keyword>
<accession>A0ABS9GZG3</accession>
<feature type="binding site" evidence="8">
    <location>
        <position position="219"/>
    </location>
    <ligand>
        <name>L-glutamine</name>
        <dbReference type="ChEBI" id="CHEBI:58359"/>
    </ligand>
</feature>
<dbReference type="RefSeq" id="WP_236337797.1">
    <property type="nucleotide sequence ID" value="NZ_JAKIJS010000001.1"/>
</dbReference>
<dbReference type="InterPro" id="IPR035686">
    <property type="entry name" value="CPSase_GATase1"/>
</dbReference>
<sequence>MKRQLILEDGSIFEGTAIGSMRDTRGEVVFTTGMTGYQETLSDPSYCDQIITFTYPLIGNYGINHEDFESIEPALAGIIVSEATSEPSHWQSNSTIDELLRVKDIPGLSGIDTRALTRKIRTHGTLKGMMCSLDVNIDEVIEELNRTSLPTNQVHKVSTTTPYTLPGRGKRVVLVDFGAKRGILRELIERGCNVTVVPYHISSEEILRLQPDGVMLSNGPGDPTDVPEAIHMVEDILGKVPIFGICLGHQLLGLACGASTVKMKFGHRGVNHPVKDLETEKVMITSQNHGYTVEPNGLEALGLKVTHTAINDGTIEGYRHKEYPAFSVQFHPEASPGPTDSNDLFEQFMMLMSTSKKAGNVLCQNV</sequence>
<dbReference type="Gene3D" id="3.50.30.20">
    <property type="entry name" value="Carbamoyl-phosphate synthase small subunit, N-terminal domain"/>
    <property type="match status" value="1"/>
</dbReference>
<feature type="binding site" evidence="8">
    <location>
        <position position="221"/>
    </location>
    <ligand>
        <name>L-glutamine</name>
        <dbReference type="ChEBI" id="CHEBI:58359"/>
    </ligand>
</feature>
<comment type="pathway">
    <text evidence="1 8">Amino-acid biosynthesis; L-arginine biosynthesis; carbamoyl phosphate from bicarbonate: step 1/1.</text>
</comment>